<keyword evidence="5 7" id="KW-1133">Transmembrane helix</keyword>
<comment type="subcellular location">
    <subcellularLocation>
        <location evidence="1 7">Cell membrane</location>
        <topology evidence="1 7">Multi-pass membrane protein</topology>
    </subcellularLocation>
</comment>
<dbReference type="EMBL" id="JBHTLT010000048">
    <property type="protein sequence ID" value="MFD1205585.1"/>
    <property type="molecule type" value="Genomic_DNA"/>
</dbReference>
<keyword evidence="10" id="KW-1185">Reference proteome</keyword>
<dbReference type="InterPro" id="IPR045621">
    <property type="entry name" value="BPD_transp_1_N"/>
</dbReference>
<evidence type="ECO:0000256" key="2">
    <source>
        <dbReference type="ARBA" id="ARBA00022448"/>
    </source>
</evidence>
<dbReference type="CDD" id="cd06261">
    <property type="entry name" value="TM_PBP2"/>
    <property type="match status" value="1"/>
</dbReference>
<dbReference type="InterPro" id="IPR035906">
    <property type="entry name" value="MetI-like_sf"/>
</dbReference>
<evidence type="ECO:0000256" key="6">
    <source>
        <dbReference type="ARBA" id="ARBA00023136"/>
    </source>
</evidence>
<keyword evidence="2 7" id="KW-0813">Transport</keyword>
<evidence type="ECO:0000256" key="5">
    <source>
        <dbReference type="ARBA" id="ARBA00022989"/>
    </source>
</evidence>
<organism evidence="9 10">
    <name type="scientific">Sporosarcina contaminans</name>
    <dbReference type="NCBI Taxonomy" id="633403"/>
    <lineage>
        <taxon>Bacteria</taxon>
        <taxon>Bacillati</taxon>
        <taxon>Bacillota</taxon>
        <taxon>Bacilli</taxon>
        <taxon>Bacillales</taxon>
        <taxon>Caryophanaceae</taxon>
        <taxon>Sporosarcina</taxon>
    </lineage>
</organism>
<feature type="transmembrane region" description="Helical" evidence="7">
    <location>
        <begin position="101"/>
        <end position="122"/>
    </location>
</feature>
<evidence type="ECO:0000313" key="9">
    <source>
        <dbReference type="EMBL" id="MFD1205585.1"/>
    </source>
</evidence>
<feature type="transmembrane region" description="Helical" evidence="7">
    <location>
        <begin position="299"/>
        <end position="320"/>
    </location>
</feature>
<feature type="transmembrane region" description="Helical" evidence="7">
    <location>
        <begin position="12"/>
        <end position="30"/>
    </location>
</feature>
<evidence type="ECO:0000256" key="1">
    <source>
        <dbReference type="ARBA" id="ARBA00004651"/>
    </source>
</evidence>
<comment type="caution">
    <text evidence="9">The sequence shown here is derived from an EMBL/GenBank/DDBJ whole genome shotgun (WGS) entry which is preliminary data.</text>
</comment>
<dbReference type="Pfam" id="PF00528">
    <property type="entry name" value="BPD_transp_1"/>
    <property type="match status" value="1"/>
</dbReference>
<dbReference type="Proteomes" id="UP001597231">
    <property type="component" value="Unassembled WGS sequence"/>
</dbReference>
<dbReference type="RefSeq" id="WP_381480795.1">
    <property type="nucleotide sequence ID" value="NZ_JBHTLT010000048.1"/>
</dbReference>
<dbReference type="PANTHER" id="PTHR43163">
    <property type="entry name" value="DIPEPTIDE TRANSPORT SYSTEM PERMEASE PROTEIN DPPB-RELATED"/>
    <property type="match status" value="1"/>
</dbReference>
<feature type="transmembrane region" description="Helical" evidence="7">
    <location>
        <begin position="194"/>
        <end position="213"/>
    </location>
</feature>
<evidence type="ECO:0000256" key="7">
    <source>
        <dbReference type="RuleBase" id="RU363032"/>
    </source>
</evidence>
<accession>A0ABW3TYV3</accession>
<feature type="transmembrane region" description="Helical" evidence="7">
    <location>
        <begin position="134"/>
        <end position="157"/>
    </location>
</feature>
<feature type="transmembrane region" description="Helical" evidence="7">
    <location>
        <begin position="248"/>
        <end position="279"/>
    </location>
</feature>
<dbReference type="PROSITE" id="PS50928">
    <property type="entry name" value="ABC_TM1"/>
    <property type="match status" value="1"/>
</dbReference>
<keyword evidence="3" id="KW-1003">Cell membrane</keyword>
<evidence type="ECO:0000259" key="8">
    <source>
        <dbReference type="PROSITE" id="PS50928"/>
    </source>
</evidence>
<protein>
    <submittedName>
        <fullName evidence="9">ABC transporter permease</fullName>
    </submittedName>
</protein>
<name>A0ABW3TYV3_9BACL</name>
<gene>
    <name evidence="9" type="ORF">ACFQ38_10785</name>
</gene>
<proteinExistence type="inferred from homology"/>
<feature type="domain" description="ABC transmembrane type-1" evidence="8">
    <location>
        <begin position="95"/>
        <end position="317"/>
    </location>
</feature>
<keyword evidence="6 7" id="KW-0472">Membrane</keyword>
<reference evidence="10" key="1">
    <citation type="journal article" date="2019" name="Int. J. Syst. Evol. Microbiol.">
        <title>The Global Catalogue of Microorganisms (GCM) 10K type strain sequencing project: providing services to taxonomists for standard genome sequencing and annotation.</title>
        <authorList>
            <consortium name="The Broad Institute Genomics Platform"/>
            <consortium name="The Broad Institute Genome Sequencing Center for Infectious Disease"/>
            <person name="Wu L."/>
            <person name="Ma J."/>
        </authorList>
    </citation>
    <scope>NUCLEOTIDE SEQUENCE [LARGE SCALE GENOMIC DNA]</scope>
    <source>
        <strain evidence="10">CCUG 53915</strain>
    </source>
</reference>
<sequence>MARFIGKRLVQLIPVLIGISVLVFLLLFLVPGDPATTLLGQDATKEEVHRFKEQMGLNDPFFVQLGHFLLGLAKGDLGQSFIQNESVSSIVMSHLPATLELAVLGLIIALIIAVPLGIWSAVKQFSWIDYSSMFFAQLGVSIPVFWLGLLLILFFSVDLNILPSFGRGDPLYSAIGQTIKTGNIYYVMESLKHLILPALTLGLMSAAFITRMVRSAMLEVLNEDYIRTAEAKGVKNFYVIMKHAFRNALIPIVTIIGLQFGNLIGGAIVTETVFAWPGIGRLLITAISQRDFPVVQGSVLVVALLFALINLLIDVLYSLINPKIQQQ</sequence>
<dbReference type="Gene3D" id="1.10.3720.10">
    <property type="entry name" value="MetI-like"/>
    <property type="match status" value="1"/>
</dbReference>
<evidence type="ECO:0000313" key="10">
    <source>
        <dbReference type="Proteomes" id="UP001597231"/>
    </source>
</evidence>
<dbReference type="SUPFAM" id="SSF161098">
    <property type="entry name" value="MetI-like"/>
    <property type="match status" value="1"/>
</dbReference>
<keyword evidence="4 7" id="KW-0812">Transmembrane</keyword>
<evidence type="ECO:0000256" key="4">
    <source>
        <dbReference type="ARBA" id="ARBA00022692"/>
    </source>
</evidence>
<evidence type="ECO:0000256" key="3">
    <source>
        <dbReference type="ARBA" id="ARBA00022475"/>
    </source>
</evidence>
<dbReference type="InterPro" id="IPR000515">
    <property type="entry name" value="MetI-like"/>
</dbReference>
<dbReference type="PANTHER" id="PTHR43163:SF2">
    <property type="entry name" value="ABC TRANSPORTER PERMEASE PROTEIN"/>
    <property type="match status" value="1"/>
</dbReference>
<comment type="similarity">
    <text evidence="7">Belongs to the binding-protein-dependent transport system permease family.</text>
</comment>
<dbReference type="Pfam" id="PF19300">
    <property type="entry name" value="BPD_transp_1_N"/>
    <property type="match status" value="1"/>
</dbReference>